<keyword evidence="10" id="KW-0460">Magnesium</keyword>
<dbReference type="InterPro" id="IPR014709">
    <property type="entry name" value="Glutathione_synthase_C_euk"/>
</dbReference>
<keyword evidence="5" id="KW-0436">Ligase</keyword>
<evidence type="ECO:0000256" key="8">
    <source>
        <dbReference type="ARBA" id="ARBA00022741"/>
    </source>
</evidence>
<dbReference type="Proteomes" id="UP001139293">
    <property type="component" value="Unassembled WGS sequence"/>
</dbReference>
<evidence type="ECO:0000256" key="5">
    <source>
        <dbReference type="ARBA" id="ARBA00022598"/>
    </source>
</evidence>
<evidence type="ECO:0000256" key="2">
    <source>
        <dbReference type="ARBA" id="ARBA00004965"/>
    </source>
</evidence>
<evidence type="ECO:0000313" key="13">
    <source>
        <dbReference type="Proteomes" id="UP001139293"/>
    </source>
</evidence>
<evidence type="ECO:0000313" key="12">
    <source>
        <dbReference type="EMBL" id="MCL1137210.1"/>
    </source>
</evidence>
<dbReference type="PANTHER" id="PTHR11130">
    <property type="entry name" value="GLUTATHIONE SYNTHETASE"/>
    <property type="match status" value="1"/>
</dbReference>
<accession>A0A9X2CGA0</accession>
<evidence type="ECO:0000256" key="9">
    <source>
        <dbReference type="ARBA" id="ARBA00022840"/>
    </source>
</evidence>
<dbReference type="InterPro" id="IPR004887">
    <property type="entry name" value="GSH_synth_subst-bd"/>
</dbReference>
<dbReference type="InterPro" id="IPR037013">
    <property type="entry name" value="GSH-S_sub-bd_sf"/>
</dbReference>
<keyword evidence="8" id="KW-0547">Nucleotide-binding</keyword>
<dbReference type="Gene3D" id="1.10.1080.10">
    <property type="entry name" value="Glutathione Synthetase, Chain A, domain 3"/>
    <property type="match status" value="1"/>
</dbReference>
<dbReference type="GO" id="GO:0043295">
    <property type="term" value="F:glutathione binding"/>
    <property type="evidence" value="ECO:0007669"/>
    <property type="project" value="TreeGrafter"/>
</dbReference>
<dbReference type="Gene3D" id="3.30.1490.50">
    <property type="match status" value="1"/>
</dbReference>
<feature type="domain" description="Glutathione synthase substrate-binding" evidence="11">
    <location>
        <begin position="225"/>
        <end position="333"/>
    </location>
</feature>
<comment type="similarity">
    <text evidence="3">Belongs to the eukaryotic GSH synthase family.</text>
</comment>
<comment type="pathway">
    <text evidence="2">Sulfur metabolism; glutathione biosynthesis; glutathione from L-cysteine and L-glutamate: step 2/2.</text>
</comment>
<dbReference type="EC" id="6.3.2.3" evidence="4"/>
<dbReference type="PIRSF" id="PIRSF001558">
    <property type="entry name" value="GSHase"/>
    <property type="match status" value="1"/>
</dbReference>
<dbReference type="Pfam" id="PF03199">
    <property type="entry name" value="GSH_synthase"/>
    <property type="match status" value="1"/>
</dbReference>
<dbReference type="EMBL" id="JAKILB010000001">
    <property type="protein sequence ID" value="MCL1137210.1"/>
    <property type="molecule type" value="Genomic_DNA"/>
</dbReference>
<keyword evidence="7" id="KW-0479">Metal-binding</keyword>
<protein>
    <recommendedName>
        <fullName evidence="4">glutathione synthase</fullName>
        <ecNumber evidence="4">6.3.2.3</ecNumber>
    </recommendedName>
</protein>
<evidence type="ECO:0000256" key="6">
    <source>
        <dbReference type="ARBA" id="ARBA00022684"/>
    </source>
</evidence>
<dbReference type="Gene3D" id="3.30.1490.80">
    <property type="match status" value="1"/>
</dbReference>
<dbReference type="InterPro" id="IPR005615">
    <property type="entry name" value="Glutathione_synthase"/>
</dbReference>
<dbReference type="GO" id="GO:0004363">
    <property type="term" value="F:glutathione synthase activity"/>
    <property type="evidence" value="ECO:0007669"/>
    <property type="project" value="UniProtKB-EC"/>
</dbReference>
<dbReference type="GO" id="GO:0005524">
    <property type="term" value="F:ATP binding"/>
    <property type="evidence" value="ECO:0007669"/>
    <property type="project" value="UniProtKB-KW"/>
</dbReference>
<evidence type="ECO:0000256" key="7">
    <source>
        <dbReference type="ARBA" id="ARBA00022723"/>
    </source>
</evidence>
<organism evidence="12 13">
    <name type="scientific">Shewanella pneumatophori</name>
    <dbReference type="NCBI Taxonomy" id="314092"/>
    <lineage>
        <taxon>Bacteria</taxon>
        <taxon>Pseudomonadati</taxon>
        <taxon>Pseudomonadota</taxon>
        <taxon>Gammaproteobacteria</taxon>
        <taxon>Alteromonadales</taxon>
        <taxon>Shewanellaceae</taxon>
        <taxon>Shewanella</taxon>
    </lineage>
</organism>
<evidence type="ECO:0000259" key="11">
    <source>
        <dbReference type="Pfam" id="PF03199"/>
    </source>
</evidence>
<proteinExistence type="inferred from homology"/>
<dbReference type="GO" id="GO:0046872">
    <property type="term" value="F:metal ion binding"/>
    <property type="evidence" value="ECO:0007669"/>
    <property type="project" value="UniProtKB-KW"/>
</dbReference>
<gene>
    <name evidence="12" type="ORF">L2740_01300</name>
</gene>
<evidence type="ECO:0000256" key="4">
    <source>
        <dbReference type="ARBA" id="ARBA00012214"/>
    </source>
</evidence>
<dbReference type="Gene3D" id="3.30.470.20">
    <property type="entry name" value="ATP-grasp fold, B domain"/>
    <property type="match status" value="1"/>
</dbReference>
<name>A0A9X2CGA0_9GAMM</name>
<dbReference type="InterPro" id="IPR016185">
    <property type="entry name" value="PreATP-grasp_dom_sf"/>
</dbReference>
<dbReference type="SUPFAM" id="SSF52440">
    <property type="entry name" value="PreATP-grasp domain"/>
    <property type="match status" value="1"/>
</dbReference>
<dbReference type="InterPro" id="IPR014049">
    <property type="entry name" value="Glutathione_synthase_N_euk"/>
</dbReference>
<dbReference type="Gene3D" id="3.40.50.1760">
    <property type="entry name" value="Glutathione synthase, substrate-binding domain superfamily, eukaryotic"/>
    <property type="match status" value="1"/>
</dbReference>
<dbReference type="InterPro" id="IPR014042">
    <property type="entry name" value="Glutathione_synthase_a-hlx"/>
</dbReference>
<keyword evidence="13" id="KW-1185">Reference proteome</keyword>
<evidence type="ECO:0000256" key="10">
    <source>
        <dbReference type="ARBA" id="ARBA00022842"/>
    </source>
</evidence>
<dbReference type="Pfam" id="PF03917">
    <property type="entry name" value="GSH_synth_ATP"/>
    <property type="match status" value="1"/>
</dbReference>
<dbReference type="AlphaFoldDB" id="A0A9X2CGA0"/>
<evidence type="ECO:0000256" key="3">
    <source>
        <dbReference type="ARBA" id="ARBA00010385"/>
    </source>
</evidence>
<sequence length="510" mass="55872">MINDTSKQASQDAIEWALTHGMALKTTDYSAVHTAFSLTPTPITTARYQKLTASVGLLGKLVHFASEDCEFLTQAIEPITKGDPFFHALLEMYQAIHQTNQQPIQQLTQQAAQSAKRLPLLIMRSDFMDDAALGPKLIEFNGIAAGMGPFGQRIHELHKFLQLQALEAFSEWSTPATGKLVANRALENLAQGVAKATFKINAEFAAVKPDASVLAPIDSTTNAPTFLMVVQAGEDNVYDQHLLEHALQAKGIRTIRRTFRELYGKLKTGDNHRLLLDGVGAIDTVYLRAGYQYCDYHANDIISRVCCDALMQTRIFIEKHRVAVNASVSQQLATSKRVQMLLSSMEPAALTRFGLTLDEAIAVKELLGEMIAVTKDSAAIVANSSNNDWVLKNQGEGGGHCIFGDDILPKLAELKPSEYQAWALMRRLHPTARATTALTVRKGELQQVDDLISEIGMFTVHIDGEAAIEDENSQKQAYAGYLIRSKSARSTEGGVHSGMGVLDSLVFSNK</sequence>
<reference evidence="12" key="1">
    <citation type="submission" date="2022-01" db="EMBL/GenBank/DDBJ databases">
        <title>Whole genome-based taxonomy of the Shewanellaceae.</title>
        <authorList>
            <person name="Martin-Rodriguez A.J."/>
        </authorList>
    </citation>
    <scope>NUCLEOTIDE SEQUENCE</scope>
    <source>
        <strain evidence="12">KCTC 23973</strain>
    </source>
</reference>
<keyword evidence="9" id="KW-0067">ATP-binding</keyword>
<keyword evidence="6" id="KW-0317">Glutathione biosynthesis</keyword>
<dbReference type="GO" id="GO:0005829">
    <property type="term" value="C:cytosol"/>
    <property type="evidence" value="ECO:0007669"/>
    <property type="project" value="TreeGrafter"/>
</dbReference>
<dbReference type="PANTHER" id="PTHR11130:SF0">
    <property type="entry name" value="GLUTATHIONE SYNTHETASE"/>
    <property type="match status" value="1"/>
</dbReference>
<dbReference type="SUPFAM" id="SSF56059">
    <property type="entry name" value="Glutathione synthetase ATP-binding domain-like"/>
    <property type="match status" value="1"/>
</dbReference>
<comment type="cofactor">
    <cofactor evidence="1">
        <name>Mg(2+)</name>
        <dbReference type="ChEBI" id="CHEBI:18420"/>
    </cofactor>
</comment>
<dbReference type="RefSeq" id="WP_248948155.1">
    <property type="nucleotide sequence ID" value="NZ_JAKILB010000001.1"/>
</dbReference>
<evidence type="ECO:0000256" key="1">
    <source>
        <dbReference type="ARBA" id="ARBA00001946"/>
    </source>
</evidence>
<comment type="caution">
    <text evidence="12">The sequence shown here is derived from an EMBL/GenBank/DDBJ whole genome shotgun (WGS) entry which is preliminary data.</text>
</comment>